<gene>
    <name evidence="1" type="ORF">g.27364</name>
</gene>
<evidence type="ECO:0000313" key="1">
    <source>
        <dbReference type="EMBL" id="JAQ07530.1"/>
    </source>
</evidence>
<name>A0A146LMB5_LYGHE</name>
<reference evidence="1" key="1">
    <citation type="journal article" date="2016" name="Gigascience">
        <title>De novo construction of an expanded transcriptome assembly for the western tarnished plant bug, Lygus hesperus.</title>
        <authorList>
            <person name="Tassone E.E."/>
            <person name="Geib S.M."/>
            <person name="Hall B."/>
            <person name="Fabrick J.A."/>
            <person name="Brent C.S."/>
            <person name="Hull J.J."/>
        </authorList>
    </citation>
    <scope>NUCLEOTIDE SEQUENCE</scope>
</reference>
<protein>
    <submittedName>
        <fullName evidence="1">Uncharacterized protein</fullName>
    </submittedName>
</protein>
<organism evidence="1">
    <name type="scientific">Lygus hesperus</name>
    <name type="common">Western plant bug</name>
    <dbReference type="NCBI Taxonomy" id="30085"/>
    <lineage>
        <taxon>Eukaryota</taxon>
        <taxon>Metazoa</taxon>
        <taxon>Ecdysozoa</taxon>
        <taxon>Arthropoda</taxon>
        <taxon>Hexapoda</taxon>
        <taxon>Insecta</taxon>
        <taxon>Pterygota</taxon>
        <taxon>Neoptera</taxon>
        <taxon>Paraneoptera</taxon>
        <taxon>Hemiptera</taxon>
        <taxon>Heteroptera</taxon>
        <taxon>Panheteroptera</taxon>
        <taxon>Cimicomorpha</taxon>
        <taxon>Miridae</taxon>
        <taxon>Mirini</taxon>
        <taxon>Lygus</taxon>
    </lineage>
</organism>
<dbReference type="EMBL" id="GDHC01011099">
    <property type="protein sequence ID" value="JAQ07530.1"/>
    <property type="molecule type" value="Transcribed_RNA"/>
</dbReference>
<proteinExistence type="predicted"/>
<dbReference type="AlphaFoldDB" id="A0A146LMB5"/>
<accession>A0A146LMB5</accession>
<sequence>MQVWKLSCEYLIPPFDASCGFVSKMVGWSAPPPSLCRFCNPGISDSSNPSPTSYMSYDSEYLSTTHMAGCSKITDSEFVVWCSTLADINFFTFSFLPSLFTISTSCSRSEPNSLKNFAAVRSAYSIYCYALRI</sequence>